<proteinExistence type="predicted"/>
<dbReference type="Gene3D" id="3.20.20.140">
    <property type="entry name" value="Metal-dependent hydrolases"/>
    <property type="match status" value="1"/>
</dbReference>
<organism evidence="2 3">
    <name type="scientific">Lepraria finkii</name>
    <dbReference type="NCBI Taxonomy" id="1340010"/>
    <lineage>
        <taxon>Eukaryota</taxon>
        <taxon>Fungi</taxon>
        <taxon>Dikarya</taxon>
        <taxon>Ascomycota</taxon>
        <taxon>Pezizomycotina</taxon>
        <taxon>Lecanoromycetes</taxon>
        <taxon>OSLEUM clade</taxon>
        <taxon>Lecanoromycetidae</taxon>
        <taxon>Lecanorales</taxon>
        <taxon>Lecanorineae</taxon>
        <taxon>Stereocaulaceae</taxon>
        <taxon>Lepraria</taxon>
    </lineage>
</organism>
<sequence length="179" mass="20272">MMHRIEHFTVTSPNQVSRAASLGLGISHTIGHVYYWGQAFLDWVLGPERAMRIDPVHDDNCNKLCFSFHSNSPVTDVNPLLYNKKTITRLMYPNGLILGEKQRVGLEEALRWVTTNAAKQVLMGDEIGSLEVDKNADLAISGDDLSKTKPKNIDEVKVVGTWLEGREAWSLWQEEERHD</sequence>
<comment type="caution">
    <text evidence="2">The sequence shown here is derived from an EMBL/GenBank/DDBJ whole genome shotgun (WGS) entry which is preliminary data.</text>
</comment>
<evidence type="ECO:0000313" key="2">
    <source>
        <dbReference type="EMBL" id="KAL2059550.1"/>
    </source>
</evidence>
<evidence type="ECO:0000259" key="1">
    <source>
        <dbReference type="Pfam" id="PF07969"/>
    </source>
</evidence>
<dbReference type="Pfam" id="PF07969">
    <property type="entry name" value="Amidohydro_3"/>
    <property type="match status" value="1"/>
</dbReference>
<feature type="domain" description="Amidohydrolase 3" evidence="1">
    <location>
        <begin position="4"/>
        <end position="166"/>
    </location>
</feature>
<evidence type="ECO:0000313" key="3">
    <source>
        <dbReference type="Proteomes" id="UP001590951"/>
    </source>
</evidence>
<gene>
    <name evidence="2" type="ORF">ABVK25_000843</name>
</gene>
<accession>A0ABR4BPA4</accession>
<dbReference type="SUPFAM" id="SSF51556">
    <property type="entry name" value="Metallo-dependent hydrolases"/>
    <property type="match status" value="1"/>
</dbReference>
<name>A0ABR4BPA4_9LECA</name>
<dbReference type="InterPro" id="IPR013108">
    <property type="entry name" value="Amidohydro_3"/>
</dbReference>
<dbReference type="PANTHER" id="PTHR22642">
    <property type="entry name" value="IMIDAZOLONEPROPIONASE"/>
    <property type="match status" value="1"/>
</dbReference>
<reference evidence="2 3" key="1">
    <citation type="submission" date="2024-09" db="EMBL/GenBank/DDBJ databases">
        <title>Rethinking Asexuality: The Enigmatic Case of Functional Sexual Genes in Lepraria (Stereocaulaceae).</title>
        <authorList>
            <person name="Doellman M."/>
            <person name="Sun Y."/>
            <person name="Barcenas-Pena A."/>
            <person name="Lumbsch H.T."/>
            <person name="Grewe F."/>
        </authorList>
    </citation>
    <scope>NUCLEOTIDE SEQUENCE [LARGE SCALE GENOMIC DNA]</scope>
    <source>
        <strain evidence="2 3">Grewe 0041</strain>
    </source>
</reference>
<dbReference type="PANTHER" id="PTHR22642:SF2">
    <property type="entry name" value="PROTEIN LONG AFTER FAR-RED 3"/>
    <property type="match status" value="1"/>
</dbReference>
<protein>
    <recommendedName>
        <fullName evidence="1">Amidohydrolase 3 domain-containing protein</fullName>
    </recommendedName>
</protein>
<dbReference type="EMBL" id="JBHFEH010000001">
    <property type="protein sequence ID" value="KAL2059550.1"/>
    <property type="molecule type" value="Genomic_DNA"/>
</dbReference>
<dbReference type="Proteomes" id="UP001590951">
    <property type="component" value="Unassembled WGS sequence"/>
</dbReference>
<keyword evidence="3" id="KW-1185">Reference proteome</keyword>
<dbReference type="InterPro" id="IPR032466">
    <property type="entry name" value="Metal_Hydrolase"/>
</dbReference>